<dbReference type="OrthoDB" id="5956263at2759"/>
<evidence type="ECO:0000313" key="11">
    <source>
        <dbReference type="Proteomes" id="UP000515163"/>
    </source>
</evidence>
<keyword evidence="8" id="KW-1133">Transmembrane helix</keyword>
<evidence type="ECO:0000256" key="3">
    <source>
        <dbReference type="ARBA" id="ARBA00022729"/>
    </source>
</evidence>
<feature type="domain" description="VPS10" evidence="10">
    <location>
        <begin position="124"/>
        <end position="747"/>
    </location>
</feature>
<evidence type="ECO:0000259" key="10">
    <source>
        <dbReference type="SMART" id="SM00602"/>
    </source>
</evidence>
<feature type="transmembrane region" description="Helical" evidence="8">
    <location>
        <begin position="765"/>
        <end position="786"/>
    </location>
</feature>
<dbReference type="GO" id="GO:0006897">
    <property type="term" value="P:endocytosis"/>
    <property type="evidence" value="ECO:0007669"/>
    <property type="project" value="TreeGrafter"/>
</dbReference>
<evidence type="ECO:0000256" key="2">
    <source>
        <dbReference type="ARBA" id="ARBA00008251"/>
    </source>
</evidence>
<dbReference type="PANTHER" id="PTHR12106:SF23">
    <property type="entry name" value="SORTILIN"/>
    <property type="match status" value="1"/>
</dbReference>
<gene>
    <name evidence="12" type="primary">LOC116305888</name>
</gene>
<dbReference type="InterPro" id="IPR031777">
    <property type="entry name" value="Sortilin_C"/>
</dbReference>
<dbReference type="PANTHER" id="PTHR12106">
    <property type="entry name" value="SORTILIN RELATED"/>
    <property type="match status" value="1"/>
</dbReference>
<dbReference type="Gene3D" id="3.30.60.270">
    <property type="match status" value="1"/>
</dbReference>
<dbReference type="GO" id="GO:0016020">
    <property type="term" value="C:membrane"/>
    <property type="evidence" value="ECO:0007669"/>
    <property type="project" value="UniProtKB-SubCell"/>
</dbReference>
<keyword evidence="4" id="KW-0677">Repeat</keyword>
<dbReference type="InParanoid" id="A0A6P8J204"/>
<dbReference type="InterPro" id="IPR036278">
    <property type="entry name" value="Sialidase_sf"/>
</dbReference>
<evidence type="ECO:0000256" key="1">
    <source>
        <dbReference type="ARBA" id="ARBA00004370"/>
    </source>
</evidence>
<keyword evidence="3 9" id="KW-0732">Signal</keyword>
<name>A0A6P8J204_ACTTE</name>
<dbReference type="GO" id="GO:0006895">
    <property type="term" value="P:Golgi to endosome transport"/>
    <property type="evidence" value="ECO:0007669"/>
    <property type="project" value="TreeGrafter"/>
</dbReference>
<feature type="region of interest" description="Disordered" evidence="7">
    <location>
        <begin position="801"/>
        <end position="830"/>
    </location>
</feature>
<proteinExistence type="inferred from homology"/>
<feature type="signal peptide" evidence="9">
    <location>
        <begin position="1"/>
        <end position="21"/>
    </location>
</feature>
<keyword evidence="8" id="KW-0812">Transmembrane</keyword>
<organism evidence="11 12">
    <name type="scientific">Actinia tenebrosa</name>
    <name type="common">Australian red waratah sea anemone</name>
    <dbReference type="NCBI Taxonomy" id="6105"/>
    <lineage>
        <taxon>Eukaryota</taxon>
        <taxon>Metazoa</taxon>
        <taxon>Cnidaria</taxon>
        <taxon>Anthozoa</taxon>
        <taxon>Hexacorallia</taxon>
        <taxon>Actiniaria</taxon>
        <taxon>Actiniidae</taxon>
        <taxon>Actinia</taxon>
    </lineage>
</organism>
<keyword evidence="6" id="KW-0325">Glycoprotein</keyword>
<feature type="chain" id="PRO_5028145789" evidence="9">
    <location>
        <begin position="22"/>
        <end position="830"/>
    </location>
</feature>
<dbReference type="Proteomes" id="UP000515163">
    <property type="component" value="Unplaced"/>
</dbReference>
<dbReference type="GeneID" id="116305888"/>
<dbReference type="GO" id="GO:0005794">
    <property type="term" value="C:Golgi apparatus"/>
    <property type="evidence" value="ECO:0007669"/>
    <property type="project" value="TreeGrafter"/>
</dbReference>
<dbReference type="GO" id="GO:0005829">
    <property type="term" value="C:cytosol"/>
    <property type="evidence" value="ECO:0007669"/>
    <property type="project" value="GOC"/>
</dbReference>
<dbReference type="SMART" id="SM00602">
    <property type="entry name" value="VPS10"/>
    <property type="match status" value="1"/>
</dbReference>
<dbReference type="AlphaFoldDB" id="A0A6P8J204"/>
<reference evidence="12" key="1">
    <citation type="submission" date="2025-08" db="UniProtKB">
        <authorList>
            <consortium name="RefSeq"/>
        </authorList>
    </citation>
    <scope>IDENTIFICATION</scope>
    <source>
        <tissue evidence="12">Tentacle</tissue>
    </source>
</reference>
<dbReference type="Pfam" id="PF15901">
    <property type="entry name" value="Sortilin_C"/>
    <property type="match status" value="1"/>
</dbReference>
<keyword evidence="5 8" id="KW-0472">Membrane</keyword>
<dbReference type="InterPro" id="IPR006581">
    <property type="entry name" value="VPS10"/>
</dbReference>
<dbReference type="RefSeq" id="XP_031571745.1">
    <property type="nucleotide sequence ID" value="XM_031715885.1"/>
</dbReference>
<evidence type="ECO:0000256" key="6">
    <source>
        <dbReference type="ARBA" id="ARBA00023180"/>
    </source>
</evidence>
<evidence type="ECO:0000313" key="12">
    <source>
        <dbReference type="RefSeq" id="XP_031571745.1"/>
    </source>
</evidence>
<feature type="compositionally biased region" description="Acidic residues" evidence="7">
    <location>
        <begin position="821"/>
        <end position="830"/>
    </location>
</feature>
<evidence type="ECO:0000256" key="8">
    <source>
        <dbReference type="SAM" id="Phobius"/>
    </source>
</evidence>
<evidence type="ECO:0000256" key="7">
    <source>
        <dbReference type="SAM" id="MobiDB-lite"/>
    </source>
</evidence>
<feature type="compositionally biased region" description="Polar residues" evidence="7">
    <location>
        <begin position="801"/>
        <end position="817"/>
    </location>
</feature>
<evidence type="ECO:0000256" key="5">
    <source>
        <dbReference type="ARBA" id="ARBA00023136"/>
    </source>
</evidence>
<comment type="subcellular location">
    <subcellularLocation>
        <location evidence="1">Membrane</location>
    </subcellularLocation>
</comment>
<dbReference type="InterPro" id="IPR031778">
    <property type="entry name" value="Sortilin_N"/>
</dbReference>
<dbReference type="FunCoup" id="A0A6P8J204">
    <property type="interactions" value="705"/>
</dbReference>
<dbReference type="SUPFAM" id="SSF110296">
    <property type="entry name" value="Oligoxyloglucan reducing end-specific cellobiohydrolase"/>
    <property type="match status" value="1"/>
</dbReference>
<comment type="similarity">
    <text evidence="2">Belongs to the VPS10-related sortilin family.</text>
</comment>
<dbReference type="Gene3D" id="2.10.70.80">
    <property type="match status" value="1"/>
</dbReference>
<accession>A0A6P8J204</accession>
<sequence>MASNIVKLCIFVLQLSIVVQGVKYPAKSRVKDIFEAPKSGYKELFSTHQHEENRLRRSQQEVLTNKHRIRRNTNPDWCSDPTKIKDHDIINRLWKFPVGDNHLSFSMTWVGKDFQTILLLATTEFFIFSVQRSALYKSTDFGETFNKTNQNIYEGNIRKNDGLQRSPVDPNMVILVSFSLPIIGVSSLYITLDGTKTWKKVDLGFQVRGALEFHPRNKNWILATANGLKGAYLSKDSGMTWKLLRPHVISVKWGARQDKMVSKEEQTILMNVVPNYNGRLNIYNQELWRSRDLGEHFELIAKHIYSFGVQGPFLFVSVDYKKDEKTRIMQVSKDGGDTFENAQVPKIKPEQFYSILDMSEGMVFLHVDDIGDSGKGVLYTSDADGIVFDKSLENHVYTNTDGITDFYKVESMNGTYISSRMNQDNSLSSLISFDRGGEWNPIKLDDKLCKGQTATKDANVCSLQIHNAFSRSRGVNVSRGPLSEASAVGIIIAHANPGYALNKKSIGIWMSRDGGYTWKDTGLRGAHHYAIADHGSLIVAIPVGSEEVRTLWYSVDEGGCWFSYEFPKEKFHLTGLVTSPGAQTMRVSLWGYAGGTRRWMVNTLNFRRVLEKKCMYNKVPDKSDYEEWIPHGNGKNKGCLLGKKITFLRPKPKVLCFNGEDYIPKATIERCPCSMDDLECDYGYYRKVGETKCKLDKTKKPKFCKNGEEIDVESKGYRLIPGDECSSPGTNVEKYVDAHKKCQDQYANYGALTTNEKKSKSSKSLVVAAVVVPITIVALVIAIYFGKKYLDIRKSKPSYQYSSVSQEPEQDMFSSPSHGLDDDDTAMIEV</sequence>
<evidence type="ECO:0000256" key="9">
    <source>
        <dbReference type="SAM" id="SignalP"/>
    </source>
</evidence>
<protein>
    <submittedName>
        <fullName evidence="12">Sortilin-like</fullName>
    </submittedName>
</protein>
<dbReference type="SUPFAM" id="SSF50939">
    <property type="entry name" value="Sialidases"/>
    <property type="match status" value="1"/>
</dbReference>
<dbReference type="KEGG" id="aten:116305888"/>
<evidence type="ECO:0000256" key="4">
    <source>
        <dbReference type="ARBA" id="ARBA00022737"/>
    </source>
</evidence>
<dbReference type="InterPro" id="IPR050310">
    <property type="entry name" value="VPS10-sortilin"/>
</dbReference>
<dbReference type="InterPro" id="IPR015943">
    <property type="entry name" value="WD40/YVTN_repeat-like_dom_sf"/>
</dbReference>
<dbReference type="Gene3D" id="2.130.10.10">
    <property type="entry name" value="YVTN repeat-like/Quinoprotein amine dehydrogenase"/>
    <property type="match status" value="1"/>
</dbReference>
<dbReference type="GO" id="GO:0016050">
    <property type="term" value="P:vesicle organization"/>
    <property type="evidence" value="ECO:0007669"/>
    <property type="project" value="TreeGrafter"/>
</dbReference>
<dbReference type="Pfam" id="PF15902">
    <property type="entry name" value="Sortilin-Vps10"/>
    <property type="match status" value="1"/>
</dbReference>
<keyword evidence="11" id="KW-1185">Reference proteome</keyword>